<feature type="domain" description="H15" evidence="10">
    <location>
        <begin position="22"/>
        <end position="98"/>
    </location>
</feature>
<dbReference type="GO" id="GO:0031492">
    <property type="term" value="F:nucleosomal DNA binding"/>
    <property type="evidence" value="ECO:0007669"/>
    <property type="project" value="TreeGrafter"/>
</dbReference>
<dbReference type="WBParaSite" id="ECPE_0001563801-mRNA-1">
    <property type="protein sequence ID" value="ECPE_0001563801-mRNA-1"/>
    <property type="gene ID" value="ECPE_0001563801"/>
</dbReference>
<evidence type="ECO:0000256" key="9">
    <source>
        <dbReference type="SAM" id="Phobius"/>
    </source>
</evidence>
<evidence type="ECO:0000259" key="10">
    <source>
        <dbReference type="PROSITE" id="PS51504"/>
    </source>
</evidence>
<dbReference type="InterPro" id="IPR005818">
    <property type="entry name" value="Histone_H1/H5_H15"/>
</dbReference>
<dbReference type="InterPro" id="IPR005819">
    <property type="entry name" value="H1/H5"/>
</dbReference>
<evidence type="ECO:0000256" key="6">
    <source>
        <dbReference type="ARBA" id="ARBA00023242"/>
    </source>
</evidence>
<dbReference type="GO" id="GO:0030527">
    <property type="term" value="F:structural constituent of chromatin"/>
    <property type="evidence" value="ECO:0007669"/>
    <property type="project" value="InterPro"/>
</dbReference>
<evidence type="ECO:0000256" key="2">
    <source>
        <dbReference type="ARBA" id="ARBA00004123"/>
    </source>
</evidence>
<dbReference type="GO" id="GO:0000786">
    <property type="term" value="C:nucleosome"/>
    <property type="evidence" value="ECO:0007669"/>
    <property type="project" value="InterPro"/>
</dbReference>
<dbReference type="EMBL" id="UZAN01061120">
    <property type="protein sequence ID" value="VDP92870.1"/>
    <property type="molecule type" value="Genomic_DNA"/>
</dbReference>
<dbReference type="GO" id="GO:0030261">
    <property type="term" value="P:chromosome condensation"/>
    <property type="evidence" value="ECO:0007669"/>
    <property type="project" value="TreeGrafter"/>
</dbReference>
<reference evidence="13" key="1">
    <citation type="submission" date="2016-06" db="UniProtKB">
        <authorList>
            <consortium name="WormBaseParasite"/>
        </authorList>
    </citation>
    <scope>IDENTIFICATION</scope>
</reference>
<evidence type="ECO:0000313" key="12">
    <source>
        <dbReference type="Proteomes" id="UP000272942"/>
    </source>
</evidence>
<sequence>MSVPAAAPAKKPKTAKPKAPASHPSIIGMVKTAVTAAKDRKGTSLSTIKRYIAVNYKADVDRLGPHMRRGMVHAVRKGVLVRVGNKGKGASGSFKLDEKKAAKHKPKAMTKPKAPKVNQTATPKKPTVAKKPGKPTAKTPTKPNGVKAKKATPKKPKISLLLFVLQALIHFFVRFMGLGVHTSKCGIFSTRSEPSVQRMLIDRDFIEYTPSYVYTDSTYIPNG</sequence>
<keyword evidence="9" id="KW-0812">Transmembrane</keyword>
<evidence type="ECO:0000313" key="13">
    <source>
        <dbReference type="WBParaSite" id="ECPE_0001563801-mRNA-1"/>
    </source>
</evidence>
<keyword evidence="9" id="KW-1133">Transmembrane helix</keyword>
<evidence type="ECO:0000256" key="8">
    <source>
        <dbReference type="SAM" id="MobiDB-lite"/>
    </source>
</evidence>
<dbReference type="AlphaFoldDB" id="A0A183B8R3"/>
<keyword evidence="4 7" id="KW-0158">Chromosome</keyword>
<feature type="compositionally biased region" description="Low complexity" evidence="8">
    <location>
        <begin position="134"/>
        <end position="143"/>
    </location>
</feature>
<evidence type="ECO:0000256" key="7">
    <source>
        <dbReference type="RuleBase" id="RU003894"/>
    </source>
</evidence>
<feature type="region of interest" description="Disordered" evidence="8">
    <location>
        <begin position="98"/>
        <end position="151"/>
    </location>
</feature>
<evidence type="ECO:0000256" key="4">
    <source>
        <dbReference type="ARBA" id="ARBA00022454"/>
    </source>
</evidence>
<dbReference type="InterPro" id="IPR036390">
    <property type="entry name" value="WH_DNA-bd_sf"/>
</dbReference>
<dbReference type="PANTHER" id="PTHR11467">
    <property type="entry name" value="HISTONE H1"/>
    <property type="match status" value="1"/>
</dbReference>
<dbReference type="SUPFAM" id="SSF46785">
    <property type="entry name" value="Winged helix' DNA-binding domain"/>
    <property type="match status" value="1"/>
</dbReference>
<dbReference type="GO" id="GO:0045910">
    <property type="term" value="P:negative regulation of DNA recombination"/>
    <property type="evidence" value="ECO:0007669"/>
    <property type="project" value="TreeGrafter"/>
</dbReference>
<keyword evidence="12" id="KW-1185">Reference proteome</keyword>
<dbReference type="Proteomes" id="UP000272942">
    <property type="component" value="Unassembled WGS sequence"/>
</dbReference>
<feature type="region of interest" description="Disordered" evidence="8">
    <location>
        <begin position="1"/>
        <end position="24"/>
    </location>
</feature>
<dbReference type="Pfam" id="PF00538">
    <property type="entry name" value="Linker_histone"/>
    <property type="match status" value="1"/>
</dbReference>
<dbReference type="OrthoDB" id="10067792at2759"/>
<dbReference type="GO" id="GO:0005634">
    <property type="term" value="C:nucleus"/>
    <property type="evidence" value="ECO:0007669"/>
    <property type="project" value="UniProtKB-SubCell"/>
</dbReference>
<dbReference type="PROSITE" id="PS51504">
    <property type="entry name" value="H15"/>
    <property type="match status" value="1"/>
</dbReference>
<feature type="transmembrane region" description="Helical" evidence="9">
    <location>
        <begin position="158"/>
        <end position="180"/>
    </location>
</feature>
<keyword evidence="5 7" id="KW-0238">DNA-binding</keyword>
<evidence type="ECO:0000256" key="1">
    <source>
        <dbReference type="ARBA" id="ARBA00002809"/>
    </source>
</evidence>
<organism evidence="13">
    <name type="scientific">Echinostoma caproni</name>
    <dbReference type="NCBI Taxonomy" id="27848"/>
    <lineage>
        <taxon>Eukaryota</taxon>
        <taxon>Metazoa</taxon>
        <taxon>Spiralia</taxon>
        <taxon>Lophotrochozoa</taxon>
        <taxon>Platyhelminthes</taxon>
        <taxon>Trematoda</taxon>
        <taxon>Digenea</taxon>
        <taxon>Plagiorchiida</taxon>
        <taxon>Echinostomata</taxon>
        <taxon>Echinostomatoidea</taxon>
        <taxon>Echinostomatidae</taxon>
        <taxon>Echinostoma</taxon>
    </lineage>
</organism>
<comment type="similarity">
    <text evidence="7">Belongs to the histone H1/H5 family.</text>
</comment>
<dbReference type="Gene3D" id="1.10.10.10">
    <property type="entry name" value="Winged helix-like DNA-binding domain superfamily/Winged helix DNA-binding domain"/>
    <property type="match status" value="1"/>
</dbReference>
<reference evidence="11 12" key="2">
    <citation type="submission" date="2018-11" db="EMBL/GenBank/DDBJ databases">
        <authorList>
            <consortium name="Pathogen Informatics"/>
        </authorList>
    </citation>
    <scope>NUCLEOTIDE SEQUENCE [LARGE SCALE GENOMIC DNA]</scope>
    <source>
        <strain evidence="11 12">Egypt</strain>
    </source>
</reference>
<dbReference type="InterPro" id="IPR036388">
    <property type="entry name" value="WH-like_DNA-bd_sf"/>
</dbReference>
<keyword evidence="6 7" id="KW-0539">Nucleus</keyword>
<name>A0A183B8R3_9TREM</name>
<evidence type="ECO:0000313" key="11">
    <source>
        <dbReference type="EMBL" id="VDP92870.1"/>
    </source>
</evidence>
<evidence type="ECO:0000256" key="5">
    <source>
        <dbReference type="ARBA" id="ARBA00023125"/>
    </source>
</evidence>
<dbReference type="CDD" id="cd00073">
    <property type="entry name" value="H15"/>
    <property type="match status" value="1"/>
</dbReference>
<feature type="compositionally biased region" description="Basic residues" evidence="8">
    <location>
        <begin position="101"/>
        <end position="114"/>
    </location>
</feature>
<dbReference type="PANTHER" id="PTHR11467:SF20">
    <property type="entry name" value="H15 DOMAIN-CONTAINING PROTEIN-RELATED"/>
    <property type="match status" value="1"/>
</dbReference>
<comment type="subcellular location">
    <subcellularLocation>
        <location evidence="3">Chromosome</location>
    </subcellularLocation>
    <subcellularLocation>
        <location evidence="2 7">Nucleus</location>
    </subcellularLocation>
</comment>
<dbReference type="PRINTS" id="PR00624">
    <property type="entry name" value="HISTONEH5"/>
</dbReference>
<proteinExistence type="inferred from homology"/>
<accession>A0A183B8R3</accession>
<dbReference type="SMART" id="SM00526">
    <property type="entry name" value="H15"/>
    <property type="match status" value="1"/>
</dbReference>
<dbReference type="GO" id="GO:0006334">
    <property type="term" value="P:nucleosome assembly"/>
    <property type="evidence" value="ECO:0007669"/>
    <property type="project" value="InterPro"/>
</dbReference>
<feature type="compositionally biased region" description="Low complexity" evidence="8">
    <location>
        <begin position="115"/>
        <end position="126"/>
    </location>
</feature>
<dbReference type="FunFam" id="1.10.10.10:FF:000140">
    <property type="entry name" value="Histone H1.0"/>
    <property type="match status" value="1"/>
</dbReference>
<protein>
    <submittedName>
        <fullName evidence="13">H15 domain-containing protein</fullName>
    </submittedName>
</protein>
<keyword evidence="9" id="KW-0472">Membrane</keyword>
<comment type="function">
    <text evidence="1">Histones H1 are necessary for the condensation of nucleosome chains into higher-order structures.</text>
</comment>
<gene>
    <name evidence="11" type="ORF">ECPE_LOCUS15598</name>
</gene>
<evidence type="ECO:0000256" key="3">
    <source>
        <dbReference type="ARBA" id="ARBA00004286"/>
    </source>
</evidence>
<dbReference type="GO" id="GO:0003690">
    <property type="term" value="F:double-stranded DNA binding"/>
    <property type="evidence" value="ECO:0007669"/>
    <property type="project" value="TreeGrafter"/>
</dbReference>